<keyword evidence="3" id="KW-0663">Pyridoxal phosphate</keyword>
<keyword evidence="5" id="KW-0560">Oxidoreductase</keyword>
<keyword evidence="6" id="KW-1185">Reference proteome</keyword>
<evidence type="ECO:0000256" key="3">
    <source>
        <dbReference type="ARBA" id="ARBA00022898"/>
    </source>
</evidence>
<feature type="domain" description="Aminotransferase class V" evidence="4">
    <location>
        <begin position="23"/>
        <end position="295"/>
    </location>
</feature>
<dbReference type="InterPro" id="IPR015424">
    <property type="entry name" value="PyrdxlP-dep_Trfase"/>
</dbReference>
<dbReference type="EC" id="1.12.-.-" evidence="5"/>
<dbReference type="PANTHER" id="PTHR21152:SF40">
    <property type="entry name" value="ALANINE--GLYOXYLATE AMINOTRANSFERASE"/>
    <property type="match status" value="1"/>
</dbReference>
<reference evidence="6" key="2">
    <citation type="submission" date="2024-01" db="EMBL/GenBank/DDBJ databases">
        <title>Roseobacter fucihabitans sp. nov., isolated from the brown alga Fucus spiralis.</title>
        <authorList>
            <person name="Hahnke S."/>
            <person name="Berger M."/>
            <person name="Schlingloff A."/>
            <person name="Athale I."/>
            <person name="Neumann-Schaal M."/>
            <person name="Adenaya A."/>
            <person name="Poehlein A."/>
            <person name="Daniel R."/>
            <person name="Pertersen J."/>
            <person name="Brinkhoff T."/>
        </authorList>
    </citation>
    <scope>NUCLEOTIDE SEQUENCE [LARGE SCALE GENOMIC DNA]</scope>
    <source>
        <strain evidence="6">B14</strain>
    </source>
</reference>
<evidence type="ECO:0000313" key="5">
    <source>
        <dbReference type="EMBL" id="WVX47798.1"/>
    </source>
</evidence>
<evidence type="ECO:0000256" key="1">
    <source>
        <dbReference type="ARBA" id="ARBA00001933"/>
    </source>
</evidence>
<evidence type="ECO:0000256" key="2">
    <source>
        <dbReference type="ARBA" id="ARBA00009236"/>
    </source>
</evidence>
<dbReference type="EMBL" id="CP143423">
    <property type="protein sequence ID" value="WVX47798.1"/>
    <property type="molecule type" value="Genomic_DNA"/>
</dbReference>
<sequence>MAALLDTIDPTGLEEFSVVFTDRSLNSMSVAFQEVMNDLSAMLKDVYAADAVAIIPGGGTFGMEAVARQFARGADVLVVRNGWFSYRWSQIFETGGLTANTTVLKARQTGNATPSPFTPAPIDEVVAAIAEQKPDVVFAPHVETSAGVILPDDYIKAMAKAAHEVGALVVLDCIASGCAWVNMRALGVDVLISAPQKGWSASPSAGLVMMSARAEARLAETQSDSFAIDLGKWHSIMKAYENGGHAYHATMPTDALRAFRDTMIETRDYGFQRLKEAQWQLGDAVRAMLTAKSVVSVAADGYGAPGVVVSYTGDPDIQNGKKFMAEGMQIAAGVPLQCDEPADFRTFRLGLFGLDKLYDVEGTLGRLQRVIDTVL</sequence>
<comment type="similarity">
    <text evidence="2">Belongs to the class-V pyridoxal-phosphate-dependent aminotransferase family.</text>
</comment>
<gene>
    <name evidence="5" type="ORF">ROLI_008690</name>
</gene>
<protein>
    <submittedName>
        <fullName evidence="5">Soluble hydrogenase 42 kDa subunit</fullName>
        <ecNumber evidence="5">1.12.-.-</ecNumber>
    </submittedName>
</protein>
<dbReference type="Pfam" id="PF00266">
    <property type="entry name" value="Aminotran_5"/>
    <property type="match status" value="1"/>
</dbReference>
<dbReference type="GO" id="GO:0016491">
    <property type="term" value="F:oxidoreductase activity"/>
    <property type="evidence" value="ECO:0007669"/>
    <property type="project" value="UniProtKB-KW"/>
</dbReference>
<reference evidence="5 6" key="1">
    <citation type="submission" date="2015-07" db="EMBL/GenBank/DDBJ databases">
        <authorList>
            <person name="Voget S."/>
            <person name="Dogs M."/>
            <person name="Brinkhoff T.H."/>
            <person name="Daniel R."/>
        </authorList>
    </citation>
    <scope>NUCLEOTIDE SEQUENCE [LARGE SCALE GENOMIC DNA]</scope>
    <source>
        <strain evidence="5 6">B14</strain>
    </source>
</reference>
<dbReference type="PANTHER" id="PTHR21152">
    <property type="entry name" value="AMINOTRANSFERASE CLASS V"/>
    <property type="match status" value="1"/>
</dbReference>
<dbReference type="InterPro" id="IPR000192">
    <property type="entry name" value="Aminotrans_V_dom"/>
</dbReference>
<proteinExistence type="inferred from homology"/>
<accession>A0ABZ2BQR0</accession>
<dbReference type="PIRSF" id="PIRSF000524">
    <property type="entry name" value="SPT"/>
    <property type="match status" value="1"/>
</dbReference>
<dbReference type="Gene3D" id="3.90.1150.10">
    <property type="entry name" value="Aspartate Aminotransferase, domain 1"/>
    <property type="match status" value="1"/>
</dbReference>
<dbReference type="InterPro" id="IPR015422">
    <property type="entry name" value="PyrdxlP-dep_Trfase_small"/>
</dbReference>
<dbReference type="InterPro" id="IPR024169">
    <property type="entry name" value="SP_NH2Trfase/AEP_transaminase"/>
</dbReference>
<evidence type="ECO:0000313" key="6">
    <source>
        <dbReference type="Proteomes" id="UP001318682"/>
    </source>
</evidence>
<dbReference type="RefSeq" id="WP_187431169.1">
    <property type="nucleotide sequence ID" value="NZ_CP143423.1"/>
</dbReference>
<name>A0ABZ2BQR0_9RHOB</name>
<dbReference type="Proteomes" id="UP001318682">
    <property type="component" value="Chromosome"/>
</dbReference>
<dbReference type="SUPFAM" id="SSF53383">
    <property type="entry name" value="PLP-dependent transferases"/>
    <property type="match status" value="1"/>
</dbReference>
<evidence type="ECO:0000259" key="4">
    <source>
        <dbReference type="Pfam" id="PF00266"/>
    </source>
</evidence>
<dbReference type="InterPro" id="IPR015421">
    <property type="entry name" value="PyrdxlP-dep_Trfase_major"/>
</dbReference>
<organism evidence="5 6">
    <name type="scientific">Roseobacter fucihabitans</name>
    <dbReference type="NCBI Taxonomy" id="1537242"/>
    <lineage>
        <taxon>Bacteria</taxon>
        <taxon>Pseudomonadati</taxon>
        <taxon>Pseudomonadota</taxon>
        <taxon>Alphaproteobacteria</taxon>
        <taxon>Rhodobacterales</taxon>
        <taxon>Roseobacteraceae</taxon>
        <taxon>Roseobacter</taxon>
    </lineage>
</organism>
<dbReference type="Gene3D" id="3.40.640.10">
    <property type="entry name" value="Type I PLP-dependent aspartate aminotransferase-like (Major domain)"/>
    <property type="match status" value="1"/>
</dbReference>
<comment type="cofactor">
    <cofactor evidence="1">
        <name>pyridoxal 5'-phosphate</name>
        <dbReference type="ChEBI" id="CHEBI:597326"/>
    </cofactor>
</comment>